<reference evidence="2" key="1">
    <citation type="submission" date="2023-03" db="EMBL/GenBank/DDBJ databases">
        <title>Massive genome expansion in bonnet fungi (Mycena s.s.) driven by repeated elements and novel gene families across ecological guilds.</title>
        <authorList>
            <consortium name="Lawrence Berkeley National Laboratory"/>
            <person name="Harder C.B."/>
            <person name="Miyauchi S."/>
            <person name="Viragh M."/>
            <person name="Kuo A."/>
            <person name="Thoen E."/>
            <person name="Andreopoulos B."/>
            <person name="Lu D."/>
            <person name="Skrede I."/>
            <person name="Drula E."/>
            <person name="Henrissat B."/>
            <person name="Morin E."/>
            <person name="Kohler A."/>
            <person name="Barry K."/>
            <person name="LaButti K."/>
            <person name="Morin E."/>
            <person name="Salamov A."/>
            <person name="Lipzen A."/>
            <person name="Mereny Z."/>
            <person name="Hegedus B."/>
            <person name="Baldrian P."/>
            <person name="Stursova M."/>
            <person name="Weitz H."/>
            <person name="Taylor A."/>
            <person name="Grigoriev I.V."/>
            <person name="Nagy L.G."/>
            <person name="Martin F."/>
            <person name="Kauserud H."/>
        </authorList>
    </citation>
    <scope>NUCLEOTIDE SEQUENCE</scope>
    <source>
        <strain evidence="2">CBHHK173m</strain>
    </source>
</reference>
<accession>A0AAD6TNF7</accession>
<evidence type="ECO:0008006" key="4">
    <source>
        <dbReference type="Google" id="ProtNLM"/>
    </source>
</evidence>
<feature type="compositionally biased region" description="Basic and acidic residues" evidence="1">
    <location>
        <begin position="701"/>
        <end position="710"/>
    </location>
</feature>
<evidence type="ECO:0000313" key="3">
    <source>
        <dbReference type="Proteomes" id="UP001222325"/>
    </source>
</evidence>
<protein>
    <recommendedName>
        <fullName evidence="4">J domain-containing protein</fullName>
    </recommendedName>
</protein>
<dbReference type="AlphaFoldDB" id="A0AAD6TNF7"/>
<sequence length="880" mass="96873">MPTNRGCASTLSAAPDPQSSDVKPLATALPRPNNMAHPHLRLCKLVFYSRMVVWSDLSHCHSGECKFHGSCRKFFPADGVPIELVEALGLVCVCGVAHVAATHSIASSSLLFTTPCRAAALRLRRRPAPLSSARVPPAPTRGYASSGCYGVQHFDSKPDSTTESSTPSFDTSAKSSASAPTKEKPQAPAGFFTESARLRQQRQMGQIHEVLDPSSKIHIESWARLAPRPDKRKARPKDEGPVKRTNTGNGGSAASLKPPVKFTLVLVEKPAGVYAETYRMRLRKEKRFSMYGFVLLSKKSVSRGARPYLVPHKAAGDFGLQDLEWSVLNHRQEKMFKRCIFISPSRWSPNLKLDIDDTDTGSSDSDADDEQSHPFVSKDPPMGSTEPDIGSYPTDDWLNEPDESPASSSSWTPAHVFDIAADELFPELKFIISFGEPGDADYAERVAEYFRLGPQGLQPFIDFLHRLYITTIEWTPKLLDADLAAFIAILDALATPIHSALLHFRVTVPRTKYDPRGFAELQEVLGKARHKFGEADASDRLVVLNLLVGRDGVEAFASSLEADFGSITAARSIRVSSLLLGPHGIDGFLNKVVIPLLDILPPSDPSYYSLHPLLGTFCGELATKMTNYTKAQGKKKFPDTTEKDGHAAGGAGYDTRSKKSAQGSQYNFSDIDERSDISQDTDSDTMSQGSSVYEFEPTDTDCQKFAKGDGKGPASDTDESEQEQRPSPRPKFPYPESRPQRECPYDKPAPSAPPPTQDSPRPKPRPKPRPTYKNSGASSSTAPPPYSQHTAASPEDPPTGAEHLAGLPTRRNLIQRILEDFPHPIPARRLSWDSVSERPSNRALYHQVVLVYHPDKNVDMPPDWQRRCDFITKTLNSKFN</sequence>
<evidence type="ECO:0000313" key="2">
    <source>
        <dbReference type="EMBL" id="KAJ7067740.1"/>
    </source>
</evidence>
<feature type="region of interest" description="Disordered" evidence="1">
    <location>
        <begin position="352"/>
        <end position="411"/>
    </location>
</feature>
<feature type="region of interest" description="Disordered" evidence="1">
    <location>
        <begin position="221"/>
        <end position="254"/>
    </location>
</feature>
<evidence type="ECO:0000256" key="1">
    <source>
        <dbReference type="SAM" id="MobiDB-lite"/>
    </source>
</evidence>
<name>A0AAD6TNF7_9AGAR</name>
<keyword evidence="3" id="KW-1185">Reference proteome</keyword>
<organism evidence="2 3">
    <name type="scientific">Mycena belliarum</name>
    <dbReference type="NCBI Taxonomy" id="1033014"/>
    <lineage>
        <taxon>Eukaryota</taxon>
        <taxon>Fungi</taxon>
        <taxon>Dikarya</taxon>
        <taxon>Basidiomycota</taxon>
        <taxon>Agaricomycotina</taxon>
        <taxon>Agaricomycetes</taxon>
        <taxon>Agaricomycetidae</taxon>
        <taxon>Agaricales</taxon>
        <taxon>Marasmiineae</taxon>
        <taxon>Mycenaceae</taxon>
        <taxon>Mycena</taxon>
    </lineage>
</organism>
<feature type="compositionally biased region" description="Polar residues" evidence="1">
    <location>
        <begin position="678"/>
        <end position="691"/>
    </location>
</feature>
<dbReference type="Proteomes" id="UP001222325">
    <property type="component" value="Unassembled WGS sequence"/>
</dbReference>
<feature type="compositionally biased region" description="Polar residues" evidence="1">
    <location>
        <begin position="772"/>
        <end position="791"/>
    </location>
</feature>
<feature type="compositionally biased region" description="Polar residues" evidence="1">
    <location>
        <begin position="161"/>
        <end position="171"/>
    </location>
</feature>
<feature type="compositionally biased region" description="Basic and acidic residues" evidence="1">
    <location>
        <begin position="636"/>
        <end position="646"/>
    </location>
</feature>
<feature type="compositionally biased region" description="Polar residues" evidence="1">
    <location>
        <begin position="1"/>
        <end position="21"/>
    </location>
</feature>
<gene>
    <name evidence="2" type="ORF">B0H15DRAFT_958165</name>
</gene>
<feature type="region of interest" description="Disordered" evidence="1">
    <location>
        <begin position="154"/>
        <end position="188"/>
    </location>
</feature>
<feature type="region of interest" description="Disordered" evidence="1">
    <location>
        <begin position="1"/>
        <end position="27"/>
    </location>
</feature>
<comment type="caution">
    <text evidence="2">The sequence shown here is derived from an EMBL/GenBank/DDBJ whole genome shotgun (WGS) entry which is preliminary data.</text>
</comment>
<feature type="region of interest" description="Disordered" evidence="1">
    <location>
        <begin position="632"/>
        <end position="804"/>
    </location>
</feature>
<dbReference type="EMBL" id="JARJCN010000151">
    <property type="protein sequence ID" value="KAJ7067740.1"/>
    <property type="molecule type" value="Genomic_DNA"/>
</dbReference>
<proteinExistence type="predicted"/>